<organism evidence="2 3">
    <name type="scientific">Scleroderma citrinum Foug A</name>
    <dbReference type="NCBI Taxonomy" id="1036808"/>
    <lineage>
        <taxon>Eukaryota</taxon>
        <taxon>Fungi</taxon>
        <taxon>Dikarya</taxon>
        <taxon>Basidiomycota</taxon>
        <taxon>Agaricomycotina</taxon>
        <taxon>Agaricomycetes</taxon>
        <taxon>Agaricomycetidae</taxon>
        <taxon>Boletales</taxon>
        <taxon>Sclerodermatineae</taxon>
        <taxon>Sclerodermataceae</taxon>
        <taxon>Scleroderma</taxon>
    </lineage>
</organism>
<feature type="region of interest" description="Disordered" evidence="1">
    <location>
        <begin position="93"/>
        <end position="130"/>
    </location>
</feature>
<feature type="compositionally biased region" description="Low complexity" evidence="1">
    <location>
        <begin position="568"/>
        <end position="581"/>
    </location>
</feature>
<feature type="region of interest" description="Disordered" evidence="1">
    <location>
        <begin position="555"/>
        <end position="616"/>
    </location>
</feature>
<feature type="compositionally biased region" description="Low complexity" evidence="1">
    <location>
        <begin position="299"/>
        <end position="308"/>
    </location>
</feature>
<dbReference type="EMBL" id="KN822074">
    <property type="protein sequence ID" value="KIM59417.1"/>
    <property type="molecule type" value="Genomic_DNA"/>
</dbReference>
<evidence type="ECO:0000256" key="1">
    <source>
        <dbReference type="SAM" id="MobiDB-lite"/>
    </source>
</evidence>
<gene>
    <name evidence="2" type="ORF">SCLCIDRAFT_9958</name>
</gene>
<dbReference type="OrthoDB" id="432685at2759"/>
<feature type="compositionally biased region" description="Acidic residues" evidence="1">
    <location>
        <begin position="593"/>
        <end position="616"/>
    </location>
</feature>
<dbReference type="HOGENOM" id="CLU_007283_0_0_1"/>
<feature type="region of interest" description="Disordered" evidence="1">
    <location>
        <begin position="328"/>
        <end position="348"/>
    </location>
</feature>
<proteinExistence type="predicted"/>
<dbReference type="STRING" id="1036808.A0A0C3A402"/>
<keyword evidence="3" id="KW-1185">Reference proteome</keyword>
<name>A0A0C3A402_9AGAM</name>
<feature type="compositionally biased region" description="Low complexity" evidence="1">
    <location>
        <begin position="222"/>
        <end position="233"/>
    </location>
</feature>
<dbReference type="Proteomes" id="UP000053989">
    <property type="component" value="Unassembled WGS sequence"/>
</dbReference>
<feature type="compositionally biased region" description="Basic and acidic residues" evidence="1">
    <location>
        <begin position="93"/>
        <end position="105"/>
    </location>
</feature>
<accession>A0A0C3A402</accession>
<feature type="compositionally biased region" description="Pro residues" evidence="1">
    <location>
        <begin position="162"/>
        <end position="175"/>
    </location>
</feature>
<reference evidence="3" key="2">
    <citation type="submission" date="2015-01" db="EMBL/GenBank/DDBJ databases">
        <title>Evolutionary Origins and Diversification of the Mycorrhizal Mutualists.</title>
        <authorList>
            <consortium name="DOE Joint Genome Institute"/>
            <consortium name="Mycorrhizal Genomics Consortium"/>
            <person name="Kohler A."/>
            <person name="Kuo A."/>
            <person name="Nagy L.G."/>
            <person name="Floudas D."/>
            <person name="Copeland A."/>
            <person name="Barry K.W."/>
            <person name="Cichocki N."/>
            <person name="Veneault-Fourrey C."/>
            <person name="LaButti K."/>
            <person name="Lindquist E.A."/>
            <person name="Lipzen A."/>
            <person name="Lundell T."/>
            <person name="Morin E."/>
            <person name="Murat C."/>
            <person name="Riley R."/>
            <person name="Ohm R."/>
            <person name="Sun H."/>
            <person name="Tunlid A."/>
            <person name="Henrissat B."/>
            <person name="Grigoriev I.V."/>
            <person name="Hibbett D.S."/>
            <person name="Martin F."/>
        </authorList>
    </citation>
    <scope>NUCLEOTIDE SEQUENCE [LARGE SCALE GENOMIC DNA]</scope>
    <source>
        <strain evidence="3">Foug A</strain>
    </source>
</reference>
<evidence type="ECO:0000313" key="2">
    <source>
        <dbReference type="EMBL" id="KIM59417.1"/>
    </source>
</evidence>
<dbReference type="InParanoid" id="A0A0C3A402"/>
<sequence>MSTNGRSRQSLSDIEQELYDVFNSIPSSYRNQSNDPTIPADALPDVLRQFSQLYGVELLADNEMEMLRMLLATNQGIEVTPQVLLQFIAERTRHSPRESPGKDKNTCVQQHPSPHSSPPSSPVAEDEDVTLHSDRGRELFIHGASSSRSSSRSSGGTSCLPSRPPSVPPKTPVNAPPSAFDTTRRQRTTPLAGAAPSSWTRRPAPASRRKSLDGGSNRALSDTESSFSTSPTSFGRPSVRTRAPSNPTSPHWDPTSPTSSPYPRPHSRTQSQPLNTIGFHYISPDRDRDRNPLSPNPLSPELSFESSFDYPRQGNSMEMFLDGVSSLPLPRASGSADSDSDSEDESSLGLVLDRSAASSTVSLEPFERLDALQKANTELGRKLMEAERTLQVKLQEHDTDLEEMQARLEELKSELTATKREEKELRAKERVSSTQMAALESEIAKQQKGLDNARTAYQSLQKQYQEQCAESERYRNTLRRRDQELKDLQDAAALHALEGQKWARELESYEGRISALEGDLALAQQAHAQLDEQKQENLMLKETIDRMRFEMDEMRNNASGLGGGSGSRGSSQKGSVSKSLGAELLGKMGPQWEMDDEDSDGEEFDPDEEADTEGEDVIQTIITRKMRKRNRAETITERREYADACTQHYSAEYTSTCATQTDPEPSIIRSTFAAQTEKTRISSLSVQTDLEPRPIPRATTNIEIQTDIPAEPEPEPEPVEPPRSPSPLEDEDDAMASSSSTVLPPTPKGELSPLHPHDLPPSYTQVTSHLGPPNPLDLLKKWYSGLTIPIGPIPEGVSEDAIEEWRALKEDLGVECLVIDKIIEASARTGPRPQSRRNRFYNIYNTYVYGSGDPDGADAGGRGGSSFPLNTAKHVLLCMGAWACVYLIMGPYIAAQYTPVGGATYYDRAAWSSFNSMQAPGEGFGHDGTSALWRLVERVGFGAARIAGGWPT</sequence>
<protein>
    <submittedName>
        <fullName evidence="2">Uncharacterized protein</fullName>
    </submittedName>
</protein>
<reference evidence="2 3" key="1">
    <citation type="submission" date="2014-04" db="EMBL/GenBank/DDBJ databases">
        <authorList>
            <consortium name="DOE Joint Genome Institute"/>
            <person name="Kuo A."/>
            <person name="Kohler A."/>
            <person name="Nagy L.G."/>
            <person name="Floudas D."/>
            <person name="Copeland A."/>
            <person name="Barry K.W."/>
            <person name="Cichocki N."/>
            <person name="Veneault-Fourrey C."/>
            <person name="LaButti K."/>
            <person name="Lindquist E.A."/>
            <person name="Lipzen A."/>
            <person name="Lundell T."/>
            <person name="Morin E."/>
            <person name="Murat C."/>
            <person name="Sun H."/>
            <person name="Tunlid A."/>
            <person name="Henrissat B."/>
            <person name="Grigoriev I.V."/>
            <person name="Hibbett D.S."/>
            <person name="Martin F."/>
            <person name="Nordberg H.P."/>
            <person name="Cantor M.N."/>
            <person name="Hua S.X."/>
        </authorList>
    </citation>
    <scope>NUCLEOTIDE SEQUENCE [LARGE SCALE GENOMIC DNA]</scope>
    <source>
        <strain evidence="2 3">Foug A</strain>
    </source>
</reference>
<evidence type="ECO:0000313" key="3">
    <source>
        <dbReference type="Proteomes" id="UP000053989"/>
    </source>
</evidence>
<feature type="compositionally biased region" description="Low complexity" evidence="1">
    <location>
        <begin position="145"/>
        <end position="161"/>
    </location>
</feature>
<dbReference type="AlphaFoldDB" id="A0A0C3A402"/>
<feature type="region of interest" description="Disordered" evidence="1">
    <location>
        <begin position="683"/>
        <end position="769"/>
    </location>
</feature>
<feature type="region of interest" description="Disordered" evidence="1">
    <location>
        <begin position="142"/>
        <end position="316"/>
    </location>
</feature>